<dbReference type="CDD" id="cd16439">
    <property type="entry name" value="beta_Kdo_transferase_KpsC_2"/>
    <property type="match status" value="1"/>
</dbReference>
<evidence type="ECO:0000313" key="2">
    <source>
        <dbReference type="Proteomes" id="UP000238007"/>
    </source>
</evidence>
<evidence type="ECO:0000313" key="1">
    <source>
        <dbReference type="EMBL" id="PRY77749.1"/>
    </source>
</evidence>
<dbReference type="GO" id="GO:0015774">
    <property type="term" value="P:polysaccharide transport"/>
    <property type="evidence" value="ECO:0007669"/>
    <property type="project" value="InterPro"/>
</dbReference>
<gene>
    <name evidence="1" type="ORF">CLV80_105233</name>
</gene>
<accession>A0A2T0VZL8</accession>
<sequence>MKIVGTLALTWRRASKLGQWLRLMAGRLRTQPGADLVTSMDLCDDPLVADALGAVPAFHSRLIRPNANRFVGWGRKWSGRRAVDIAQDHGAAFVLLEDGFLRSVGRRDRAVSVAVDNLGVHYDASTPSRLETLISGGLSPDEDLRAANIIQIWRDGRVSKYNAAPELTRRLPDQYVLVVDQVRGDMSIGFGSATADSFHVMLQAALNENPDIDIVVKLHPDVYTNAAKSHFNPDQLREMDRVHVIAENCHPVSLISGARAVYAVTSQVGFEALIWGRPVHTFGMPFYAGWGLTTDALPTPTRRGQASLHQLVHAALVGYAFYANPVTRKPWEVEDAIGYIAEQRRLLFVLPPKVTAIGFSAWKRQFIPKFFADTKVHFAKEAAPQSAVAVWGRATAPRHAKSILRIEDGFLRSAGLGADLVRPMSLVIDQTGIYYDATCPSDLENILNTQDLTLTQMARAHRLRESIVAGRVSKYNVGADNWTRPSNVENVVLVVGQVETDASLAFGSPEVTTNLELLQRARHLHPDDYIIFKPHPDVMAGLRDLKGVAGPFAEFCDEVLTTDVSADCLLGQVDRLHTMTSLMGFEALLRGVAVTCHGIPFYAGWGLTTDVLPCPRRVKILSLDELVFGTLISYPRYFDFTANCFVGPEDTLYALGKAREASLSYNWYRKLRRSLIVSALKLRGVKK</sequence>
<dbReference type="GO" id="GO:0000271">
    <property type="term" value="P:polysaccharide biosynthetic process"/>
    <property type="evidence" value="ECO:0007669"/>
    <property type="project" value="InterPro"/>
</dbReference>
<organism evidence="1 2">
    <name type="scientific">Yoonia maritima</name>
    <dbReference type="NCBI Taxonomy" id="1435347"/>
    <lineage>
        <taxon>Bacteria</taxon>
        <taxon>Pseudomonadati</taxon>
        <taxon>Pseudomonadota</taxon>
        <taxon>Alphaproteobacteria</taxon>
        <taxon>Rhodobacterales</taxon>
        <taxon>Paracoccaceae</taxon>
        <taxon>Yoonia</taxon>
    </lineage>
</organism>
<dbReference type="RefSeq" id="WP_165793357.1">
    <property type="nucleotide sequence ID" value="NZ_PVTP01000005.1"/>
</dbReference>
<proteinExistence type="predicted"/>
<dbReference type="Proteomes" id="UP000238007">
    <property type="component" value="Unassembled WGS sequence"/>
</dbReference>
<reference evidence="1 2" key="1">
    <citation type="submission" date="2018-03" db="EMBL/GenBank/DDBJ databases">
        <title>Genomic Encyclopedia of Archaeal and Bacterial Type Strains, Phase II (KMG-II): from individual species to whole genera.</title>
        <authorList>
            <person name="Goeker M."/>
        </authorList>
    </citation>
    <scope>NUCLEOTIDE SEQUENCE [LARGE SCALE GENOMIC DNA]</scope>
    <source>
        <strain evidence="1 2">DSM 101533</strain>
    </source>
</reference>
<protein>
    <submittedName>
        <fullName evidence="1">Capsular polysaccharide export protein</fullName>
    </submittedName>
</protein>
<dbReference type="CDD" id="cd16440">
    <property type="entry name" value="beta_Kdo_transferase_KpsC_1"/>
    <property type="match status" value="1"/>
</dbReference>
<dbReference type="AlphaFoldDB" id="A0A2T0VZL8"/>
<dbReference type="EMBL" id="PVTP01000005">
    <property type="protein sequence ID" value="PRY77749.1"/>
    <property type="molecule type" value="Genomic_DNA"/>
</dbReference>
<dbReference type="Pfam" id="PF05159">
    <property type="entry name" value="Capsule_synth"/>
    <property type="match status" value="3"/>
</dbReference>
<dbReference type="InterPro" id="IPR007833">
    <property type="entry name" value="Capsule_polysaccharide_synth"/>
</dbReference>
<name>A0A2T0VZL8_9RHOB</name>
<comment type="caution">
    <text evidence="1">The sequence shown here is derived from an EMBL/GenBank/DDBJ whole genome shotgun (WGS) entry which is preliminary data.</text>
</comment>
<keyword evidence="2" id="KW-1185">Reference proteome</keyword>